<comment type="subcellular location">
    <subcellularLocation>
        <location evidence="1">Cell membrane</location>
        <topology evidence="1">Multi-pass membrane protein</topology>
    </subcellularLocation>
</comment>
<evidence type="ECO:0008006" key="11">
    <source>
        <dbReference type="Google" id="ProtNLM"/>
    </source>
</evidence>
<dbReference type="PANTHER" id="PTHR42865:SF7">
    <property type="entry name" value="PROTON_GLUTAMATE-ASPARTATE SYMPORTER"/>
    <property type="match status" value="1"/>
</dbReference>
<evidence type="ECO:0000313" key="9">
    <source>
        <dbReference type="EMBL" id="SEW13580.1"/>
    </source>
</evidence>
<dbReference type="GO" id="GO:0015293">
    <property type="term" value="F:symporter activity"/>
    <property type="evidence" value="ECO:0007669"/>
    <property type="project" value="UniProtKB-KW"/>
</dbReference>
<feature type="transmembrane region" description="Helical" evidence="8">
    <location>
        <begin position="238"/>
        <end position="264"/>
    </location>
</feature>
<evidence type="ECO:0000256" key="7">
    <source>
        <dbReference type="SAM" id="MobiDB-lite"/>
    </source>
</evidence>
<dbReference type="EMBL" id="FOJI01000005">
    <property type="protein sequence ID" value="SEW13580.1"/>
    <property type="molecule type" value="Genomic_DNA"/>
</dbReference>
<evidence type="ECO:0000256" key="8">
    <source>
        <dbReference type="SAM" id="Phobius"/>
    </source>
</evidence>
<keyword evidence="6 8" id="KW-0472">Membrane</keyword>
<proteinExistence type="predicted"/>
<gene>
    <name evidence="9" type="ORF">SAMN05421659_10577</name>
</gene>
<evidence type="ECO:0000256" key="5">
    <source>
        <dbReference type="ARBA" id="ARBA00022989"/>
    </source>
</evidence>
<feature type="compositionally biased region" description="Basic and acidic residues" evidence="7">
    <location>
        <begin position="441"/>
        <end position="459"/>
    </location>
</feature>
<dbReference type="InterPro" id="IPR036458">
    <property type="entry name" value="Na:dicarbo_symporter_sf"/>
</dbReference>
<feature type="transmembrane region" description="Helical" evidence="8">
    <location>
        <begin position="167"/>
        <end position="184"/>
    </location>
</feature>
<dbReference type="Pfam" id="PF00375">
    <property type="entry name" value="SDF"/>
    <property type="match status" value="1"/>
</dbReference>
<reference evidence="9 10" key="1">
    <citation type="submission" date="2016-10" db="EMBL/GenBank/DDBJ databases">
        <authorList>
            <person name="de Groot N.N."/>
        </authorList>
    </citation>
    <scope>NUCLEOTIDE SEQUENCE [LARGE SCALE GENOMIC DNA]</scope>
    <source>
        <strain evidence="9 10">DSM 9179</strain>
    </source>
</reference>
<keyword evidence="10" id="KW-1185">Reference proteome</keyword>
<feature type="transmembrane region" description="Helical" evidence="8">
    <location>
        <begin position="6"/>
        <end position="24"/>
    </location>
</feature>
<accession>A0A1I0PH53</accession>
<evidence type="ECO:0000313" key="10">
    <source>
        <dbReference type="Proteomes" id="UP000199701"/>
    </source>
</evidence>
<feature type="transmembrane region" description="Helical" evidence="8">
    <location>
        <begin position="100"/>
        <end position="120"/>
    </location>
</feature>
<dbReference type="PANTHER" id="PTHR42865">
    <property type="entry name" value="PROTON/GLUTAMATE-ASPARTATE SYMPORTER"/>
    <property type="match status" value="1"/>
</dbReference>
<feature type="transmembrane region" description="Helical" evidence="8">
    <location>
        <begin position="62"/>
        <end position="88"/>
    </location>
</feature>
<dbReference type="InterPro" id="IPR001991">
    <property type="entry name" value="Na-dicarboxylate_symporter"/>
</dbReference>
<sequence>MNVDFLSVAALAVVLFLFVIIYILQKKDVNFSLIILGSLVVGVVVGILFSGHTTWVTPVGKIYVSVLNSIVVPLIIISILSSITSLGSTSQLKGIGIKSIFWLLITTLLAILLALGLGLISGIGRNSYLTIDGLDAQNFQAKVVPFSQVLIGFFPRNIISDISDEKIIPIILFSVLIAVAYVFVAHENHEKVAPFKKLVEALKEIIFKAVDFIVMLTPYAVLALIVTATGNGVSRSGIIWSLLAMLILSIIAFAIDTWAINAVLLKVFAKLSPRKFFGKIIQPQIIAFSTQSSAGTLPVTIGVLTKKIGIDAKIANFTAPLGTTIGMPGCAGIWPILTAIYGINALGIHYGIKDYILLVVIGLFVSLGTAGVPGTATITTASVLAAVGLPLELIILTIPISAIADTFRTATNVTGAMVASAIVGRQEHSLNDNIFNGIETYKSDDEDKDGNNEKMKDGADSEDINSTPFEEVPTGAGCRI</sequence>
<keyword evidence="3" id="KW-1003">Cell membrane</keyword>
<feature type="transmembrane region" description="Helical" evidence="8">
    <location>
        <begin position="205"/>
        <end position="226"/>
    </location>
</feature>
<evidence type="ECO:0000256" key="4">
    <source>
        <dbReference type="ARBA" id="ARBA00022692"/>
    </source>
</evidence>
<evidence type="ECO:0000256" key="2">
    <source>
        <dbReference type="ARBA" id="ARBA00022448"/>
    </source>
</evidence>
<evidence type="ECO:0000256" key="6">
    <source>
        <dbReference type="ARBA" id="ARBA00023136"/>
    </source>
</evidence>
<dbReference type="STRING" id="99656.SAMN05421659_10577"/>
<evidence type="ECO:0000256" key="3">
    <source>
        <dbReference type="ARBA" id="ARBA00022475"/>
    </source>
</evidence>
<dbReference type="SUPFAM" id="SSF118215">
    <property type="entry name" value="Proton glutamate symport protein"/>
    <property type="match status" value="1"/>
</dbReference>
<dbReference type="Gene3D" id="1.10.3860.10">
    <property type="entry name" value="Sodium:dicarboxylate symporter"/>
    <property type="match status" value="1"/>
</dbReference>
<dbReference type="RefSeq" id="WP_170841348.1">
    <property type="nucleotide sequence ID" value="NZ_FOJI01000005.1"/>
</dbReference>
<organism evidence="9 10">
    <name type="scientific">[Clostridium] fimetarium</name>
    <dbReference type="NCBI Taxonomy" id="99656"/>
    <lineage>
        <taxon>Bacteria</taxon>
        <taxon>Bacillati</taxon>
        <taxon>Bacillota</taxon>
        <taxon>Clostridia</taxon>
        <taxon>Lachnospirales</taxon>
        <taxon>Lachnospiraceae</taxon>
    </lineage>
</organism>
<feature type="transmembrane region" description="Helical" evidence="8">
    <location>
        <begin position="355"/>
        <end position="372"/>
    </location>
</feature>
<dbReference type="PRINTS" id="PR00173">
    <property type="entry name" value="EDTRNSPORT"/>
</dbReference>
<keyword evidence="4 8" id="KW-0812">Transmembrane</keyword>
<protein>
    <recommendedName>
        <fullName evidence="11">Na+/H+-dicarboxylate symporter</fullName>
    </recommendedName>
</protein>
<dbReference type="GO" id="GO:0005886">
    <property type="term" value="C:plasma membrane"/>
    <property type="evidence" value="ECO:0007669"/>
    <property type="project" value="UniProtKB-SubCell"/>
</dbReference>
<feature type="transmembrane region" description="Helical" evidence="8">
    <location>
        <begin position="378"/>
        <end position="398"/>
    </location>
</feature>
<feature type="transmembrane region" description="Helical" evidence="8">
    <location>
        <begin position="285"/>
        <end position="305"/>
    </location>
</feature>
<name>A0A1I0PH53_9FIRM</name>
<dbReference type="Proteomes" id="UP000199701">
    <property type="component" value="Unassembled WGS sequence"/>
</dbReference>
<feature type="region of interest" description="Disordered" evidence="7">
    <location>
        <begin position="441"/>
        <end position="480"/>
    </location>
</feature>
<feature type="transmembrane region" description="Helical" evidence="8">
    <location>
        <begin position="31"/>
        <end position="50"/>
    </location>
</feature>
<keyword evidence="2" id="KW-0813">Transport</keyword>
<feature type="transmembrane region" description="Helical" evidence="8">
    <location>
        <begin position="325"/>
        <end position="343"/>
    </location>
</feature>
<dbReference type="AlphaFoldDB" id="A0A1I0PH53"/>
<evidence type="ECO:0000256" key="1">
    <source>
        <dbReference type="ARBA" id="ARBA00004651"/>
    </source>
</evidence>
<keyword evidence="5 8" id="KW-1133">Transmembrane helix</keyword>